<evidence type="ECO:0000256" key="10">
    <source>
        <dbReference type="RuleBase" id="RU079119"/>
    </source>
</evidence>
<dbReference type="Pfam" id="PF01529">
    <property type="entry name" value="DHHC"/>
    <property type="match status" value="1"/>
</dbReference>
<evidence type="ECO:0000259" key="12">
    <source>
        <dbReference type="Pfam" id="PF01529"/>
    </source>
</evidence>
<dbReference type="InterPro" id="IPR039859">
    <property type="entry name" value="PFA4/ZDH16/20/ERF2-like"/>
</dbReference>
<dbReference type="PANTHER" id="PTHR22883:SF288">
    <property type="entry name" value="PALMITOYLTRANSFERASE SWF1"/>
    <property type="match status" value="1"/>
</dbReference>
<comment type="catalytic activity">
    <reaction evidence="9 10">
        <text>L-cysteinyl-[protein] + hexadecanoyl-CoA = S-hexadecanoyl-L-cysteinyl-[protein] + CoA</text>
        <dbReference type="Rhea" id="RHEA:36683"/>
        <dbReference type="Rhea" id="RHEA-COMP:10131"/>
        <dbReference type="Rhea" id="RHEA-COMP:11032"/>
        <dbReference type="ChEBI" id="CHEBI:29950"/>
        <dbReference type="ChEBI" id="CHEBI:57287"/>
        <dbReference type="ChEBI" id="CHEBI:57379"/>
        <dbReference type="ChEBI" id="CHEBI:74151"/>
        <dbReference type="EC" id="2.3.1.225"/>
    </reaction>
</comment>
<feature type="compositionally biased region" description="Polar residues" evidence="11">
    <location>
        <begin position="397"/>
        <end position="410"/>
    </location>
</feature>
<dbReference type="PROSITE" id="PS50216">
    <property type="entry name" value="DHHC"/>
    <property type="match status" value="1"/>
</dbReference>
<evidence type="ECO:0000256" key="6">
    <source>
        <dbReference type="ARBA" id="ARBA00023139"/>
    </source>
</evidence>
<comment type="similarity">
    <text evidence="10">Belongs to the DHHC palmitoyltransferase family.</text>
</comment>
<evidence type="ECO:0000313" key="14">
    <source>
        <dbReference type="Proteomes" id="UP000184330"/>
    </source>
</evidence>
<keyword evidence="6" id="KW-0564">Palmitate</keyword>
<dbReference type="Proteomes" id="UP000184330">
    <property type="component" value="Unassembled WGS sequence"/>
</dbReference>
<feature type="transmembrane region" description="Helical" evidence="10">
    <location>
        <begin position="262"/>
        <end position="286"/>
    </location>
</feature>
<keyword evidence="5 10" id="KW-0472">Membrane</keyword>
<comment type="subcellular location">
    <subcellularLocation>
        <location evidence="1">Membrane</location>
        <topology evidence="1">Multi-pass membrane protein</topology>
    </subcellularLocation>
</comment>
<sequence length="418" mass="47806">MGPLKTIAIIILVISFLTFVAFFGRLPALRNTPIGALHRVIWLHIPGAMRSMDQRLSQGRLSTWMAKAAHTLWNDRHPLVMIFFILLLSVSEILFIPPAWPLMSISDRAITINLVLLPYIFLYASAVTDPGYITPENHAHQMSLYPYDFTIFHPGQKCHTCHLLKPARSKHCSICKHCIAKLDHHCIFINNCVGYRNQHYFLFLLFFTATLTTYATYLGTCLLSGQIRKEIPAWKIGGEGFTWSQYGNIWAWALQEYTRIGAVTLLCFLTSPLIWGLLGYHIYLIWAGTTTNESMKWSDWAAEMADGYAFKRRLSPDRHKDETIEPVWTRWPCDSEQVVLRTEDGMPPRGPHAIGEGGWERVWKLADVENLYDLGFWDNLTDVLRPRYGFRHREHNSNGQAIRSRPSSSGDVAAVADQ</sequence>
<feature type="transmembrane region" description="Helical" evidence="10">
    <location>
        <begin position="109"/>
        <end position="126"/>
    </location>
</feature>
<feature type="transmembrane region" description="Helical" evidence="10">
    <location>
        <begin position="79"/>
        <end position="97"/>
    </location>
</feature>
<evidence type="ECO:0000256" key="5">
    <source>
        <dbReference type="ARBA" id="ARBA00023136"/>
    </source>
</evidence>
<evidence type="ECO:0000256" key="4">
    <source>
        <dbReference type="ARBA" id="ARBA00022989"/>
    </source>
</evidence>
<name>A0A1L7WI06_9HELO</name>
<evidence type="ECO:0000256" key="1">
    <source>
        <dbReference type="ARBA" id="ARBA00004141"/>
    </source>
</evidence>
<protein>
    <recommendedName>
        <fullName evidence="10">Palmitoyltransferase</fullName>
        <ecNumber evidence="10">2.3.1.225</ecNumber>
    </recommendedName>
</protein>
<dbReference type="GO" id="GO:0006612">
    <property type="term" value="P:protein targeting to membrane"/>
    <property type="evidence" value="ECO:0007669"/>
    <property type="project" value="TreeGrafter"/>
</dbReference>
<dbReference type="GO" id="GO:0016020">
    <property type="term" value="C:membrane"/>
    <property type="evidence" value="ECO:0007669"/>
    <property type="project" value="UniProtKB-SubCell"/>
</dbReference>
<dbReference type="EC" id="2.3.1.225" evidence="10"/>
<feature type="domain" description="Palmitoyltransferase DHHC" evidence="12">
    <location>
        <begin position="153"/>
        <end position="297"/>
    </location>
</feature>
<evidence type="ECO:0000256" key="7">
    <source>
        <dbReference type="ARBA" id="ARBA00023288"/>
    </source>
</evidence>
<dbReference type="AlphaFoldDB" id="A0A1L7WI06"/>
<keyword evidence="14" id="KW-1185">Reference proteome</keyword>
<reference evidence="13 14" key="1">
    <citation type="submission" date="2016-03" db="EMBL/GenBank/DDBJ databases">
        <authorList>
            <person name="Ploux O."/>
        </authorList>
    </citation>
    <scope>NUCLEOTIDE SEQUENCE [LARGE SCALE GENOMIC DNA]</scope>
    <source>
        <strain evidence="13 14">UAMH 11012</strain>
    </source>
</reference>
<dbReference type="STRING" id="576137.A0A1L7WI06"/>
<dbReference type="OrthoDB" id="9909019at2759"/>
<evidence type="ECO:0000256" key="2">
    <source>
        <dbReference type="ARBA" id="ARBA00022679"/>
    </source>
</evidence>
<proteinExistence type="inferred from homology"/>
<evidence type="ECO:0000256" key="11">
    <source>
        <dbReference type="SAM" id="MobiDB-lite"/>
    </source>
</evidence>
<dbReference type="GO" id="GO:0005794">
    <property type="term" value="C:Golgi apparatus"/>
    <property type="evidence" value="ECO:0007669"/>
    <property type="project" value="TreeGrafter"/>
</dbReference>
<dbReference type="EMBL" id="FJOG01000002">
    <property type="protein sequence ID" value="CZR52418.1"/>
    <property type="molecule type" value="Genomic_DNA"/>
</dbReference>
<dbReference type="PANTHER" id="PTHR22883">
    <property type="entry name" value="ZINC FINGER DHHC DOMAIN CONTAINING PROTEIN"/>
    <property type="match status" value="1"/>
</dbReference>
<keyword evidence="2 10" id="KW-0808">Transferase</keyword>
<keyword evidence="8 10" id="KW-0012">Acyltransferase</keyword>
<dbReference type="GO" id="GO:0005783">
    <property type="term" value="C:endoplasmic reticulum"/>
    <property type="evidence" value="ECO:0007669"/>
    <property type="project" value="TreeGrafter"/>
</dbReference>
<feature type="region of interest" description="Disordered" evidence="11">
    <location>
        <begin position="395"/>
        <end position="418"/>
    </location>
</feature>
<evidence type="ECO:0000313" key="13">
    <source>
        <dbReference type="EMBL" id="CZR52418.1"/>
    </source>
</evidence>
<keyword evidence="3 10" id="KW-0812">Transmembrane</keyword>
<evidence type="ECO:0000256" key="3">
    <source>
        <dbReference type="ARBA" id="ARBA00022692"/>
    </source>
</evidence>
<organism evidence="13 14">
    <name type="scientific">Phialocephala subalpina</name>
    <dbReference type="NCBI Taxonomy" id="576137"/>
    <lineage>
        <taxon>Eukaryota</taxon>
        <taxon>Fungi</taxon>
        <taxon>Dikarya</taxon>
        <taxon>Ascomycota</taxon>
        <taxon>Pezizomycotina</taxon>
        <taxon>Leotiomycetes</taxon>
        <taxon>Helotiales</taxon>
        <taxon>Mollisiaceae</taxon>
        <taxon>Phialocephala</taxon>
        <taxon>Phialocephala fortinii species complex</taxon>
    </lineage>
</organism>
<accession>A0A1L7WI06</accession>
<gene>
    <name evidence="13" type="ORF">PAC_02295</name>
</gene>
<comment type="domain">
    <text evidence="10">The DHHC domain is required for palmitoyltransferase activity.</text>
</comment>
<keyword evidence="4 10" id="KW-1133">Transmembrane helix</keyword>
<feature type="transmembrane region" description="Helical" evidence="10">
    <location>
        <begin position="7"/>
        <end position="24"/>
    </location>
</feature>
<dbReference type="GO" id="GO:0019706">
    <property type="term" value="F:protein-cysteine S-palmitoyltransferase activity"/>
    <property type="evidence" value="ECO:0007669"/>
    <property type="project" value="UniProtKB-EC"/>
</dbReference>
<keyword evidence="7" id="KW-0449">Lipoprotein</keyword>
<dbReference type="InterPro" id="IPR001594">
    <property type="entry name" value="Palmitoyltrfase_DHHC"/>
</dbReference>
<feature type="transmembrane region" description="Helical" evidence="10">
    <location>
        <begin position="200"/>
        <end position="223"/>
    </location>
</feature>
<evidence type="ECO:0000256" key="8">
    <source>
        <dbReference type="ARBA" id="ARBA00023315"/>
    </source>
</evidence>
<evidence type="ECO:0000256" key="9">
    <source>
        <dbReference type="ARBA" id="ARBA00048048"/>
    </source>
</evidence>